<keyword evidence="5 7" id="KW-1133">Transmembrane helix</keyword>
<feature type="transmembrane region" description="Helical" evidence="7">
    <location>
        <begin position="175"/>
        <end position="203"/>
    </location>
</feature>
<evidence type="ECO:0000259" key="8">
    <source>
        <dbReference type="PROSITE" id="PS50893"/>
    </source>
</evidence>
<evidence type="ECO:0000256" key="4">
    <source>
        <dbReference type="ARBA" id="ARBA00022840"/>
    </source>
</evidence>
<dbReference type="PANTHER" id="PTHR43394">
    <property type="entry name" value="ATP-DEPENDENT PERMEASE MDL1, MITOCHONDRIAL"/>
    <property type="match status" value="1"/>
</dbReference>
<dbReference type="Gene3D" id="3.40.50.300">
    <property type="entry name" value="P-loop containing nucleotide triphosphate hydrolases"/>
    <property type="match status" value="1"/>
</dbReference>
<evidence type="ECO:0000313" key="11">
    <source>
        <dbReference type="Proteomes" id="UP000181860"/>
    </source>
</evidence>
<dbReference type="InterPro" id="IPR036640">
    <property type="entry name" value="ABC1_TM_sf"/>
</dbReference>
<dbReference type="SMART" id="SM00382">
    <property type="entry name" value="AAA"/>
    <property type="match status" value="1"/>
</dbReference>
<dbReference type="InterPro" id="IPR003593">
    <property type="entry name" value="AAA+_ATPase"/>
</dbReference>
<sequence length="473" mass="53800">MIAVQFIFGQICNISFNYSNVQNTRQTQDLFHQVRQKIVAHYYQKPAKVSEMENHLGNDLQLVQESYYDVLFYFVCDFIYILLTIGTLFSFHWLLVAYALLVALLAVLVPKLLEKYTNKATEKVSSKNADFLHAIEKWFNGLAELRRYQNKTVLKKVVGKNSYQLEKSEYKRDKALAYTAMVAAIFNIAGRVGVPLIAGILFFNHQVDLGVILTAGYFANGIFYSVDSCVNRYMQLKSTRTLRNRLKVLQKVVVENQYDDLDKVDSIQVKNLTVHYKAGESISYPDFTLHRSDKVLLTGDSGTGKSTLLKVMLGQVKPKTGEVIYLDKNSKVLHPDLRKLGYLAQDLLIFPGSIADNITMFNSKLNSRVGDLVEQVAFKDDQARFNDGLQTKLDPHHELLSGGQKQKVVLMRLLLHQTPILYLDEPTSAIDQKATTLILQNLIKTKATLLMIAHNLTSEQKALFDREICLEEK</sequence>
<proteinExistence type="predicted"/>
<dbReference type="SUPFAM" id="SSF52540">
    <property type="entry name" value="P-loop containing nucleoside triphosphate hydrolases"/>
    <property type="match status" value="1"/>
</dbReference>
<dbReference type="InterPro" id="IPR025662">
    <property type="entry name" value="Sigma_54_int_dom_ATP-bd_1"/>
</dbReference>
<keyword evidence="2 7" id="KW-0812">Transmembrane</keyword>
<keyword evidence="11" id="KW-1185">Reference proteome</keyword>
<dbReference type="InterPro" id="IPR003439">
    <property type="entry name" value="ABC_transporter-like_ATP-bd"/>
</dbReference>
<keyword evidence="6 7" id="KW-0472">Membrane</keyword>
<evidence type="ECO:0000256" key="6">
    <source>
        <dbReference type="ARBA" id="ARBA00023136"/>
    </source>
</evidence>
<dbReference type="PROSITE" id="PS50893">
    <property type="entry name" value="ABC_TRANSPORTER_2"/>
    <property type="match status" value="1"/>
</dbReference>
<dbReference type="SUPFAM" id="SSF90123">
    <property type="entry name" value="ABC transporter transmembrane region"/>
    <property type="match status" value="1"/>
</dbReference>
<evidence type="ECO:0000256" key="3">
    <source>
        <dbReference type="ARBA" id="ARBA00022741"/>
    </source>
</evidence>
<dbReference type="PROSITE" id="PS50929">
    <property type="entry name" value="ABC_TM1F"/>
    <property type="match status" value="1"/>
</dbReference>
<dbReference type="Pfam" id="PF00664">
    <property type="entry name" value="ABC_membrane"/>
    <property type="match status" value="1"/>
</dbReference>
<reference evidence="10 11" key="1">
    <citation type="submission" date="2016-10" db="EMBL/GenBank/DDBJ databases">
        <authorList>
            <person name="Varghese N."/>
            <person name="Submissions S."/>
        </authorList>
    </citation>
    <scope>NUCLEOTIDE SEQUENCE [LARGE SCALE GENOMIC DNA]</scope>
    <source>
        <strain evidence="10 11">ATCC 43761</strain>
    </source>
</reference>
<evidence type="ECO:0000313" key="10">
    <source>
        <dbReference type="EMBL" id="SDA37085.1"/>
    </source>
</evidence>
<feature type="domain" description="ABC transmembrane type-1" evidence="9">
    <location>
        <begin position="1"/>
        <end position="238"/>
    </location>
</feature>
<keyword evidence="4" id="KW-0067">ATP-binding</keyword>
<evidence type="ECO:0000259" key="9">
    <source>
        <dbReference type="PROSITE" id="PS50929"/>
    </source>
</evidence>
<evidence type="ECO:0000256" key="1">
    <source>
        <dbReference type="ARBA" id="ARBA00004651"/>
    </source>
</evidence>
<dbReference type="InterPro" id="IPR039421">
    <property type="entry name" value="Type_1_exporter"/>
</dbReference>
<comment type="caution">
    <text evidence="10">The sequence shown here is derived from an EMBL/GenBank/DDBJ whole genome shotgun (WGS) entry which is preliminary data.</text>
</comment>
<dbReference type="Pfam" id="PF00005">
    <property type="entry name" value="ABC_tran"/>
    <property type="match status" value="1"/>
</dbReference>
<accession>A0ABY0M8T4</accession>
<evidence type="ECO:0000256" key="7">
    <source>
        <dbReference type="SAM" id="Phobius"/>
    </source>
</evidence>
<feature type="domain" description="ABC transporter" evidence="8">
    <location>
        <begin position="267"/>
        <end position="472"/>
    </location>
</feature>
<dbReference type="EMBL" id="FMXC01000001">
    <property type="protein sequence ID" value="SDA37085.1"/>
    <property type="molecule type" value="Genomic_DNA"/>
</dbReference>
<name>A0ABY0M8T4_9LACO</name>
<keyword evidence="3" id="KW-0547">Nucleotide-binding</keyword>
<dbReference type="PANTHER" id="PTHR43394:SF1">
    <property type="entry name" value="ATP-BINDING CASSETTE SUB-FAMILY B MEMBER 10, MITOCHONDRIAL"/>
    <property type="match status" value="1"/>
</dbReference>
<dbReference type="Proteomes" id="UP000181860">
    <property type="component" value="Unassembled WGS sequence"/>
</dbReference>
<organism evidence="10 11">
    <name type="scientific">Lactobacillus kefiranofaciens</name>
    <dbReference type="NCBI Taxonomy" id="267818"/>
    <lineage>
        <taxon>Bacteria</taxon>
        <taxon>Bacillati</taxon>
        <taxon>Bacillota</taxon>
        <taxon>Bacilli</taxon>
        <taxon>Lactobacillales</taxon>
        <taxon>Lactobacillaceae</taxon>
        <taxon>Lactobacillus</taxon>
    </lineage>
</organism>
<evidence type="ECO:0000256" key="2">
    <source>
        <dbReference type="ARBA" id="ARBA00022692"/>
    </source>
</evidence>
<feature type="transmembrane region" description="Helical" evidence="7">
    <location>
        <begin position="209"/>
        <end position="230"/>
    </location>
</feature>
<feature type="transmembrane region" description="Helical" evidence="7">
    <location>
        <begin position="95"/>
        <end position="113"/>
    </location>
</feature>
<protein>
    <submittedName>
        <fullName evidence="10">ABC-type multidrug transport system, ATPase and permease component</fullName>
    </submittedName>
</protein>
<evidence type="ECO:0000256" key="5">
    <source>
        <dbReference type="ARBA" id="ARBA00022989"/>
    </source>
</evidence>
<dbReference type="PROSITE" id="PS00675">
    <property type="entry name" value="SIGMA54_INTERACT_1"/>
    <property type="match status" value="1"/>
</dbReference>
<comment type="subcellular location">
    <subcellularLocation>
        <location evidence="1">Cell membrane</location>
        <topology evidence="1">Multi-pass membrane protein</topology>
    </subcellularLocation>
</comment>
<dbReference type="InterPro" id="IPR011527">
    <property type="entry name" value="ABC1_TM_dom"/>
</dbReference>
<dbReference type="InterPro" id="IPR027417">
    <property type="entry name" value="P-loop_NTPase"/>
</dbReference>
<feature type="transmembrane region" description="Helical" evidence="7">
    <location>
        <begin position="70"/>
        <end position="89"/>
    </location>
</feature>
<dbReference type="Gene3D" id="1.20.1560.10">
    <property type="entry name" value="ABC transporter type 1, transmembrane domain"/>
    <property type="match status" value="1"/>
</dbReference>
<gene>
    <name evidence="10" type="ORF">SAMN02983011_00039</name>
</gene>